<protein>
    <submittedName>
        <fullName evidence="1">Uncharacterized protein</fullName>
    </submittedName>
</protein>
<sequence>MTHHNLLWANSFEPHDINELVELRARQRTFYGAYGRTALVSLGYAITILRLLDDRFHKIGLLFAILAGALFVLSFLRAAHSNNDFADFSKEGPHRRYKHVIKTVGTEGTRIFGRPFITAGWIVLAVSIIVAVVEIALLVLILRIN</sequence>
<accession>A0ACD3B0R5</accession>
<name>A0ACD3B0R5_9AGAR</name>
<dbReference type="EMBL" id="ML208301">
    <property type="protein sequence ID" value="TFK71189.1"/>
    <property type="molecule type" value="Genomic_DNA"/>
</dbReference>
<dbReference type="Proteomes" id="UP000308600">
    <property type="component" value="Unassembled WGS sequence"/>
</dbReference>
<evidence type="ECO:0000313" key="2">
    <source>
        <dbReference type="Proteomes" id="UP000308600"/>
    </source>
</evidence>
<organism evidence="1 2">
    <name type="scientific">Pluteus cervinus</name>
    <dbReference type="NCBI Taxonomy" id="181527"/>
    <lineage>
        <taxon>Eukaryota</taxon>
        <taxon>Fungi</taxon>
        <taxon>Dikarya</taxon>
        <taxon>Basidiomycota</taxon>
        <taxon>Agaricomycotina</taxon>
        <taxon>Agaricomycetes</taxon>
        <taxon>Agaricomycetidae</taxon>
        <taxon>Agaricales</taxon>
        <taxon>Pluteineae</taxon>
        <taxon>Pluteaceae</taxon>
        <taxon>Pluteus</taxon>
    </lineage>
</organism>
<evidence type="ECO:0000313" key="1">
    <source>
        <dbReference type="EMBL" id="TFK71189.1"/>
    </source>
</evidence>
<gene>
    <name evidence="1" type="ORF">BDN72DRAFT_474053</name>
</gene>
<proteinExistence type="predicted"/>
<keyword evidence="2" id="KW-1185">Reference proteome</keyword>
<reference evidence="1 2" key="1">
    <citation type="journal article" date="2019" name="Nat. Ecol. Evol.">
        <title>Megaphylogeny resolves global patterns of mushroom evolution.</title>
        <authorList>
            <person name="Varga T."/>
            <person name="Krizsan K."/>
            <person name="Foldi C."/>
            <person name="Dima B."/>
            <person name="Sanchez-Garcia M."/>
            <person name="Sanchez-Ramirez S."/>
            <person name="Szollosi G.J."/>
            <person name="Szarkandi J.G."/>
            <person name="Papp V."/>
            <person name="Albert L."/>
            <person name="Andreopoulos W."/>
            <person name="Angelini C."/>
            <person name="Antonin V."/>
            <person name="Barry K.W."/>
            <person name="Bougher N.L."/>
            <person name="Buchanan P."/>
            <person name="Buyck B."/>
            <person name="Bense V."/>
            <person name="Catcheside P."/>
            <person name="Chovatia M."/>
            <person name="Cooper J."/>
            <person name="Damon W."/>
            <person name="Desjardin D."/>
            <person name="Finy P."/>
            <person name="Geml J."/>
            <person name="Haridas S."/>
            <person name="Hughes K."/>
            <person name="Justo A."/>
            <person name="Karasinski D."/>
            <person name="Kautmanova I."/>
            <person name="Kiss B."/>
            <person name="Kocsube S."/>
            <person name="Kotiranta H."/>
            <person name="LaButti K.M."/>
            <person name="Lechner B.E."/>
            <person name="Liimatainen K."/>
            <person name="Lipzen A."/>
            <person name="Lukacs Z."/>
            <person name="Mihaltcheva S."/>
            <person name="Morgado L.N."/>
            <person name="Niskanen T."/>
            <person name="Noordeloos M.E."/>
            <person name="Ohm R.A."/>
            <person name="Ortiz-Santana B."/>
            <person name="Ovrebo C."/>
            <person name="Racz N."/>
            <person name="Riley R."/>
            <person name="Savchenko A."/>
            <person name="Shiryaev A."/>
            <person name="Soop K."/>
            <person name="Spirin V."/>
            <person name="Szebenyi C."/>
            <person name="Tomsovsky M."/>
            <person name="Tulloss R.E."/>
            <person name="Uehling J."/>
            <person name="Grigoriev I.V."/>
            <person name="Vagvolgyi C."/>
            <person name="Papp T."/>
            <person name="Martin F.M."/>
            <person name="Miettinen O."/>
            <person name="Hibbett D.S."/>
            <person name="Nagy L.G."/>
        </authorList>
    </citation>
    <scope>NUCLEOTIDE SEQUENCE [LARGE SCALE GENOMIC DNA]</scope>
    <source>
        <strain evidence="1 2">NL-1719</strain>
    </source>
</reference>